<evidence type="ECO:0000256" key="1">
    <source>
        <dbReference type="SAM" id="Phobius"/>
    </source>
</evidence>
<keyword evidence="1" id="KW-0472">Membrane</keyword>
<organism evidence="2">
    <name type="scientific">Tupanvirus deep ocean</name>
    <dbReference type="NCBI Taxonomy" id="2126984"/>
    <lineage>
        <taxon>Viruses</taxon>
        <taxon>Varidnaviria</taxon>
        <taxon>Bamfordvirae</taxon>
        <taxon>Nucleocytoviricota</taxon>
        <taxon>Megaviricetes</taxon>
        <taxon>Imitervirales</taxon>
        <taxon>Mimiviridae</taxon>
        <taxon>Megamimivirinae</taxon>
        <taxon>Tupanvirus</taxon>
        <taxon>Tupanvirus altamarinense</taxon>
    </lineage>
</organism>
<reference evidence="2" key="1">
    <citation type="submission" date="2017-06" db="EMBL/GenBank/DDBJ databases">
        <authorList>
            <person name="Assis F.L."/>
            <person name="Abrahao J.S."/>
            <person name="Silva L."/>
            <person name="Khalil J.B."/>
            <person name="Rodrigues R."/>
            <person name="Silva L.S."/>
            <person name="Boratto P."/>
            <person name="Andrade M."/>
            <person name="Kroon E.G."/>
            <person name="Ribeiro B."/>
            <person name="Bergier I."/>
            <person name="Seligmann H."/>
            <person name="Ghigo E."/>
            <person name="Colson P."/>
            <person name="Levasseur A."/>
            <person name="Raoult D."/>
            <person name="Scola B.L."/>
        </authorList>
    </citation>
    <scope>NUCLEOTIDE SEQUENCE</scope>
    <source>
        <strain evidence="2">Deep ocean</strain>
    </source>
</reference>
<feature type="transmembrane region" description="Helical" evidence="1">
    <location>
        <begin position="51"/>
        <end position="68"/>
    </location>
</feature>
<dbReference type="GeneID" id="80517106"/>
<dbReference type="RefSeq" id="YP_010780415.1">
    <property type="nucleotide sequence ID" value="NC_075038.1"/>
</dbReference>
<dbReference type="EMBL" id="MF405918">
    <property type="protein sequence ID" value="QKU33807.1"/>
    <property type="molecule type" value="Genomic_DNA"/>
</dbReference>
<evidence type="ECO:0000313" key="2">
    <source>
        <dbReference type="EMBL" id="QKU33807.1"/>
    </source>
</evidence>
<accession>A0A6N1NL48</accession>
<sequence length="174" mass="20493">MNNNKHLKPNLLDPIIEKKIIKTLKPPNHDYWAPAKSGVKSFFENYIKPNIGLVIFIIIIILFLIYRYRVIKKDREAKEIEKFYKNTYGIDINQENNDNQIKLQDPIHIKDSIPLDKNSQDYTNLLLYLYNQQKESSREPQLKKYNNKTMTNTKLAYPMYPYARGGSLAPANSR</sequence>
<keyword evidence="1" id="KW-0812">Transmembrane</keyword>
<reference evidence="2" key="2">
    <citation type="journal article" date="2018" name="Nat. Commun.">
        <title>Tailed giant Tupanvirus possesses the most complete translational apparatus of the known virosphere.</title>
        <authorList>
            <person name="Abrahao J."/>
            <person name="Silva L."/>
            <person name="Silva L.S."/>
            <person name="Khalil J.Y.B."/>
            <person name="Rodrigues R."/>
            <person name="Arantes T."/>
            <person name="Assis F."/>
            <person name="Boratto P."/>
            <person name="Andrade M."/>
            <person name="Kroon E.G."/>
            <person name="Ribeiro B."/>
            <person name="Bergier I."/>
            <person name="Seligmann H."/>
            <person name="Ghigo E."/>
            <person name="Colson P."/>
            <person name="Levasseur A."/>
            <person name="Kroemer G."/>
            <person name="Raoult D."/>
            <person name="La Scola B."/>
        </authorList>
    </citation>
    <scope>NUCLEOTIDE SEQUENCE [LARGE SCALE GENOMIC DNA]</scope>
    <source>
        <strain evidence="2">Deep ocean</strain>
    </source>
</reference>
<name>A0A6N1NL48_9VIRU</name>
<proteinExistence type="predicted"/>
<dbReference type="KEGG" id="vg:80517106"/>
<keyword evidence="1" id="KW-1133">Transmembrane helix</keyword>
<protein>
    <submittedName>
        <fullName evidence="2">Mg596 protein</fullName>
    </submittedName>
</protein>